<dbReference type="AlphaFoldDB" id="A0A9D3V4A3"/>
<reference evidence="1 2" key="1">
    <citation type="journal article" date="2021" name="Plant Biotechnol. J.">
        <title>Multi-omics assisted identification of the key and species-specific regulatory components of drought-tolerant mechanisms in Gossypium stocksii.</title>
        <authorList>
            <person name="Yu D."/>
            <person name="Ke L."/>
            <person name="Zhang D."/>
            <person name="Wu Y."/>
            <person name="Sun Y."/>
            <person name="Mei J."/>
            <person name="Sun J."/>
            <person name="Sun Y."/>
        </authorList>
    </citation>
    <scope>NUCLEOTIDE SEQUENCE [LARGE SCALE GENOMIC DNA]</scope>
    <source>
        <strain evidence="2">cv. E1</strain>
        <tissue evidence="1">Leaf</tissue>
    </source>
</reference>
<keyword evidence="2" id="KW-1185">Reference proteome</keyword>
<dbReference type="Proteomes" id="UP000828251">
    <property type="component" value="Unassembled WGS sequence"/>
</dbReference>
<evidence type="ECO:0000313" key="2">
    <source>
        <dbReference type="Proteomes" id="UP000828251"/>
    </source>
</evidence>
<comment type="caution">
    <text evidence="1">The sequence shown here is derived from an EMBL/GenBank/DDBJ whole genome shotgun (WGS) entry which is preliminary data.</text>
</comment>
<organism evidence="1 2">
    <name type="scientific">Gossypium stocksii</name>
    <dbReference type="NCBI Taxonomy" id="47602"/>
    <lineage>
        <taxon>Eukaryota</taxon>
        <taxon>Viridiplantae</taxon>
        <taxon>Streptophyta</taxon>
        <taxon>Embryophyta</taxon>
        <taxon>Tracheophyta</taxon>
        <taxon>Spermatophyta</taxon>
        <taxon>Magnoliopsida</taxon>
        <taxon>eudicotyledons</taxon>
        <taxon>Gunneridae</taxon>
        <taxon>Pentapetalae</taxon>
        <taxon>rosids</taxon>
        <taxon>malvids</taxon>
        <taxon>Malvales</taxon>
        <taxon>Malvaceae</taxon>
        <taxon>Malvoideae</taxon>
        <taxon>Gossypium</taxon>
    </lineage>
</organism>
<proteinExistence type="predicted"/>
<dbReference type="EMBL" id="JAIQCV010000009">
    <property type="protein sequence ID" value="KAH1067860.1"/>
    <property type="molecule type" value="Genomic_DNA"/>
</dbReference>
<sequence length="119" mass="13573">MLLSFVLKYLRINHPSLKRRPSSLCNLSDQQTLDIKNYCVKCLQCGIWEMQKLRHLSVPYQTTLPKCSDNGDSCLPHLQTLSATTPNRETAALIIHSRFLNLIKLTLNSLDMGKTKKCL</sequence>
<dbReference type="SUPFAM" id="SSF52058">
    <property type="entry name" value="L domain-like"/>
    <property type="match status" value="1"/>
</dbReference>
<evidence type="ECO:0000313" key="1">
    <source>
        <dbReference type="EMBL" id="KAH1067860.1"/>
    </source>
</evidence>
<dbReference type="OrthoDB" id="3027644at2759"/>
<dbReference type="InterPro" id="IPR032675">
    <property type="entry name" value="LRR_dom_sf"/>
</dbReference>
<accession>A0A9D3V4A3</accession>
<gene>
    <name evidence="1" type="ORF">J1N35_032847</name>
</gene>
<protein>
    <submittedName>
        <fullName evidence="1">Uncharacterized protein</fullName>
    </submittedName>
</protein>
<dbReference type="Gene3D" id="3.80.10.10">
    <property type="entry name" value="Ribonuclease Inhibitor"/>
    <property type="match status" value="1"/>
</dbReference>
<name>A0A9D3V4A3_9ROSI</name>